<dbReference type="EnsemblPlants" id="QL04p048584:mrna">
    <property type="protein sequence ID" value="QL04p048584:mrna:CDS:1"/>
    <property type="gene ID" value="QL04p048584"/>
</dbReference>
<name>A0A7N2LFH2_QUELO</name>
<evidence type="ECO:0000256" key="6">
    <source>
        <dbReference type="SAM" id="Coils"/>
    </source>
</evidence>
<keyword evidence="2" id="KW-0805">Transcription regulation</keyword>
<dbReference type="Gene3D" id="3.40.1810.10">
    <property type="entry name" value="Transcription factor, MADS-box"/>
    <property type="match status" value="1"/>
</dbReference>
<dbReference type="PANTHER" id="PTHR11945">
    <property type="entry name" value="MADS BOX PROTEIN"/>
    <property type="match status" value="1"/>
</dbReference>
<protein>
    <recommendedName>
        <fullName evidence="7">MADS-box domain-containing protein</fullName>
    </recommendedName>
</protein>
<dbReference type="EMBL" id="LRBV02000004">
    <property type="status" value="NOT_ANNOTATED_CDS"/>
    <property type="molecule type" value="Genomic_DNA"/>
</dbReference>
<comment type="subcellular location">
    <subcellularLocation>
        <location evidence="1">Nucleus</location>
    </subcellularLocation>
</comment>
<keyword evidence="9" id="KW-1185">Reference proteome</keyword>
<evidence type="ECO:0000256" key="3">
    <source>
        <dbReference type="ARBA" id="ARBA00023125"/>
    </source>
</evidence>
<dbReference type="SMART" id="SM00432">
    <property type="entry name" value="MADS"/>
    <property type="match status" value="1"/>
</dbReference>
<reference evidence="8 9" key="1">
    <citation type="journal article" date="2016" name="G3 (Bethesda)">
        <title>First Draft Assembly and Annotation of the Genome of a California Endemic Oak Quercus lobata Nee (Fagaceae).</title>
        <authorList>
            <person name="Sork V.L."/>
            <person name="Fitz-Gibbon S.T."/>
            <person name="Puiu D."/>
            <person name="Crepeau M."/>
            <person name="Gugger P.F."/>
            <person name="Sherman R."/>
            <person name="Stevens K."/>
            <person name="Langley C.H."/>
            <person name="Pellegrini M."/>
            <person name="Salzberg S.L."/>
        </authorList>
    </citation>
    <scope>NUCLEOTIDE SEQUENCE [LARGE SCALE GENOMIC DNA]</scope>
    <source>
        <strain evidence="8 9">cv. SW786</strain>
    </source>
</reference>
<dbReference type="Proteomes" id="UP000594261">
    <property type="component" value="Chromosome 4"/>
</dbReference>
<evidence type="ECO:0000313" key="9">
    <source>
        <dbReference type="Proteomes" id="UP000594261"/>
    </source>
</evidence>
<dbReference type="GO" id="GO:0045944">
    <property type="term" value="P:positive regulation of transcription by RNA polymerase II"/>
    <property type="evidence" value="ECO:0007669"/>
    <property type="project" value="InterPro"/>
</dbReference>
<keyword evidence="3" id="KW-0238">DNA-binding</keyword>
<dbReference type="GO" id="GO:0005634">
    <property type="term" value="C:nucleus"/>
    <property type="evidence" value="ECO:0007669"/>
    <property type="project" value="UniProtKB-SubCell"/>
</dbReference>
<dbReference type="InterPro" id="IPR033896">
    <property type="entry name" value="MEF2-like_N"/>
</dbReference>
<evidence type="ECO:0000256" key="5">
    <source>
        <dbReference type="ARBA" id="ARBA00023242"/>
    </source>
</evidence>
<evidence type="ECO:0000313" key="8">
    <source>
        <dbReference type="EnsemblPlants" id="QL04p048584:mrna:CDS:1"/>
    </source>
</evidence>
<dbReference type="PROSITE" id="PS50066">
    <property type="entry name" value="MADS_BOX_2"/>
    <property type="match status" value="1"/>
</dbReference>
<dbReference type="GO" id="GO:0000981">
    <property type="term" value="F:DNA-binding transcription factor activity, RNA polymerase II-specific"/>
    <property type="evidence" value="ECO:0007669"/>
    <property type="project" value="TreeGrafter"/>
</dbReference>
<dbReference type="PANTHER" id="PTHR11945:SF781">
    <property type="entry name" value="MADS-BOX DOMAIN-CONTAINING PROTEIN"/>
    <property type="match status" value="1"/>
</dbReference>
<organism evidence="8 9">
    <name type="scientific">Quercus lobata</name>
    <name type="common">Valley oak</name>
    <dbReference type="NCBI Taxonomy" id="97700"/>
    <lineage>
        <taxon>Eukaryota</taxon>
        <taxon>Viridiplantae</taxon>
        <taxon>Streptophyta</taxon>
        <taxon>Embryophyta</taxon>
        <taxon>Tracheophyta</taxon>
        <taxon>Spermatophyta</taxon>
        <taxon>Magnoliopsida</taxon>
        <taxon>eudicotyledons</taxon>
        <taxon>Gunneridae</taxon>
        <taxon>Pentapetalae</taxon>
        <taxon>rosids</taxon>
        <taxon>fabids</taxon>
        <taxon>Fagales</taxon>
        <taxon>Fagaceae</taxon>
        <taxon>Quercus</taxon>
    </lineage>
</organism>
<dbReference type="GO" id="GO:0046983">
    <property type="term" value="F:protein dimerization activity"/>
    <property type="evidence" value="ECO:0007669"/>
    <property type="project" value="InterPro"/>
</dbReference>
<dbReference type="Gramene" id="QL04p048584:mrna">
    <property type="protein sequence ID" value="QL04p048584:mrna:CDS:1"/>
    <property type="gene ID" value="QL04p048584"/>
</dbReference>
<dbReference type="AlphaFoldDB" id="A0A7N2LFH2"/>
<dbReference type="InterPro" id="IPR002100">
    <property type="entry name" value="TF_MADSbox"/>
</dbReference>
<dbReference type="FunFam" id="3.40.1810.10:FF:000006">
    <property type="entry name" value="Agamous-like MADS-box protein AGL62"/>
    <property type="match status" value="1"/>
</dbReference>
<dbReference type="SUPFAM" id="SSF55455">
    <property type="entry name" value="SRF-like"/>
    <property type="match status" value="1"/>
</dbReference>
<feature type="domain" description="MADS-box" evidence="7">
    <location>
        <begin position="15"/>
        <end position="75"/>
    </location>
</feature>
<dbReference type="GO" id="GO:0000978">
    <property type="term" value="F:RNA polymerase II cis-regulatory region sequence-specific DNA binding"/>
    <property type="evidence" value="ECO:0007669"/>
    <property type="project" value="TreeGrafter"/>
</dbReference>
<dbReference type="PRINTS" id="PR00404">
    <property type="entry name" value="MADSDOMAIN"/>
</dbReference>
<keyword evidence="6" id="KW-0175">Coiled coil</keyword>
<dbReference type="Pfam" id="PF00319">
    <property type="entry name" value="SRF-TF"/>
    <property type="match status" value="1"/>
</dbReference>
<proteinExistence type="predicted"/>
<evidence type="ECO:0000256" key="1">
    <source>
        <dbReference type="ARBA" id="ARBA00004123"/>
    </source>
</evidence>
<feature type="coiled-coil region" evidence="6">
    <location>
        <begin position="102"/>
        <end position="175"/>
    </location>
</feature>
<sequence length="217" mass="25368">MVLEKKVMTKGKKSIGRQRIEIKELDDRGKQQVTFSKRRTGLFKKASELCVLCGAEVAVFVFSQKKNMYSFGHPNVETILERYLDGKTMSDSSSSSQELVPVDEFNRQYDQLQKELEKEKMHLAEIEEMNKKMKNTNVGFWWDEPFDENMGLEEMEQYMKALQEVRRKVEARIEEFRMPRTSLMQPMNMPMGLGNDFVNVNSWESNACGGFVCWNNM</sequence>
<keyword evidence="4" id="KW-0804">Transcription</keyword>
<reference evidence="8" key="2">
    <citation type="submission" date="2021-01" db="UniProtKB">
        <authorList>
            <consortium name="EnsemblPlants"/>
        </authorList>
    </citation>
    <scope>IDENTIFICATION</scope>
</reference>
<evidence type="ECO:0000259" key="7">
    <source>
        <dbReference type="PROSITE" id="PS50066"/>
    </source>
</evidence>
<dbReference type="CDD" id="cd00265">
    <property type="entry name" value="MADS_MEF2_like"/>
    <property type="match status" value="1"/>
</dbReference>
<dbReference type="OMA" id="YCASIVP"/>
<keyword evidence="5" id="KW-0539">Nucleus</keyword>
<accession>A0A7N2LFH2</accession>
<dbReference type="InterPro" id="IPR036879">
    <property type="entry name" value="TF_MADSbox_sf"/>
</dbReference>
<dbReference type="InParanoid" id="A0A7N2LFH2"/>
<evidence type="ECO:0000256" key="4">
    <source>
        <dbReference type="ARBA" id="ARBA00023163"/>
    </source>
</evidence>
<evidence type="ECO:0000256" key="2">
    <source>
        <dbReference type="ARBA" id="ARBA00023015"/>
    </source>
</evidence>